<dbReference type="AlphaFoldDB" id="A0A7H0Y2M6"/>
<evidence type="ECO:0000313" key="3">
    <source>
        <dbReference type="Proteomes" id="UP000516384"/>
    </source>
</evidence>
<dbReference type="RefSeq" id="WP_190297238.1">
    <property type="nucleotide sequence ID" value="NZ_CP061172.1"/>
</dbReference>
<reference evidence="2 3" key="1">
    <citation type="submission" date="2020-09" db="EMBL/GenBank/DDBJ databases">
        <title>Characterization of Paenibacillus peoriae strain ZF390 with broad-spectrum antimicrobial activity as a potential biocontrol agent.</title>
        <authorList>
            <person name="Li L."/>
            <person name="Zhao Y."/>
            <person name="Li B."/>
            <person name="Xie X."/>
        </authorList>
    </citation>
    <scope>NUCLEOTIDE SEQUENCE [LARGE SCALE GENOMIC DNA]</scope>
    <source>
        <strain evidence="2 3">ZF390</strain>
    </source>
</reference>
<organism evidence="2 3">
    <name type="scientific">Paenibacillus peoriae</name>
    <dbReference type="NCBI Taxonomy" id="59893"/>
    <lineage>
        <taxon>Bacteria</taxon>
        <taxon>Bacillati</taxon>
        <taxon>Bacillota</taxon>
        <taxon>Bacilli</taxon>
        <taxon>Bacillales</taxon>
        <taxon>Paenibacillaceae</taxon>
        <taxon>Paenibacillus</taxon>
    </lineage>
</organism>
<dbReference type="Proteomes" id="UP000516384">
    <property type="component" value="Chromosome"/>
</dbReference>
<protein>
    <submittedName>
        <fullName evidence="2">Transition state regulator Abh</fullName>
    </submittedName>
</protein>
<proteinExistence type="predicted"/>
<dbReference type="InterPro" id="IPR037914">
    <property type="entry name" value="SpoVT-AbrB_sf"/>
</dbReference>
<dbReference type="EMBL" id="CP061172">
    <property type="protein sequence ID" value="QNR65334.1"/>
    <property type="molecule type" value="Genomic_DNA"/>
</dbReference>
<evidence type="ECO:0000313" key="2">
    <source>
        <dbReference type="EMBL" id="QNR65334.1"/>
    </source>
</evidence>
<dbReference type="Pfam" id="PF04014">
    <property type="entry name" value="MazE_antitoxin"/>
    <property type="match status" value="1"/>
</dbReference>
<sequence>MKSTGMTRPLDVLGRIVIPKEMRTSMDFNVGDPVEIFMDQDTNTLAFRKYTGMSCKMCGSIEQLTYFKESFLCNDCIRELKSGNAISLPKKDTREKVRRSHYTTQQMIKKLKELMLELPNSTQKEYAKILGTSQPRISQLKKLL</sequence>
<dbReference type="SUPFAM" id="SSF89447">
    <property type="entry name" value="AbrB/MazE/MraZ-like"/>
    <property type="match status" value="1"/>
</dbReference>
<dbReference type="PANTHER" id="PTHR36432:SF4">
    <property type="entry name" value="TRANSITION STATE REGULATOR ABH-RELATED"/>
    <property type="match status" value="1"/>
</dbReference>
<dbReference type="InterPro" id="IPR007159">
    <property type="entry name" value="SpoVT-AbrB_dom"/>
</dbReference>
<evidence type="ECO:0000259" key="1">
    <source>
        <dbReference type="Pfam" id="PF04014"/>
    </source>
</evidence>
<name>A0A7H0Y2M6_9BACL</name>
<dbReference type="PANTHER" id="PTHR36432">
    <property type="match status" value="1"/>
</dbReference>
<dbReference type="GO" id="GO:0003677">
    <property type="term" value="F:DNA binding"/>
    <property type="evidence" value="ECO:0007669"/>
    <property type="project" value="InterPro"/>
</dbReference>
<gene>
    <name evidence="2" type="ORF">IAQ67_15665</name>
</gene>
<feature type="domain" description="SpoVT-AbrB" evidence="1">
    <location>
        <begin position="14"/>
        <end position="41"/>
    </location>
</feature>
<dbReference type="InterPro" id="IPR052731">
    <property type="entry name" value="B_subtilis_Trans_State_Reg"/>
</dbReference>
<accession>A0A7H0Y2M6</accession>
<dbReference type="InterPro" id="IPR010982">
    <property type="entry name" value="Lambda_DNA-bd_dom_sf"/>
</dbReference>
<dbReference type="Gene3D" id="2.10.260.10">
    <property type="match status" value="1"/>
</dbReference>
<dbReference type="Gene3D" id="1.10.260.40">
    <property type="entry name" value="lambda repressor-like DNA-binding domains"/>
    <property type="match status" value="1"/>
</dbReference>